<keyword evidence="1" id="KW-1133">Transmembrane helix</keyword>
<name>A0AAQ3W8B0_9ENTE</name>
<dbReference type="RefSeq" id="WP_283936097.1">
    <property type="nucleotide sequence ID" value="NZ_CP147244.1"/>
</dbReference>
<evidence type="ECO:0000313" key="2">
    <source>
        <dbReference type="EMBL" id="WYK00598.1"/>
    </source>
</evidence>
<evidence type="ECO:0000313" key="3">
    <source>
        <dbReference type="Proteomes" id="UP000194948"/>
    </source>
</evidence>
<protein>
    <submittedName>
        <fullName evidence="2">Uncharacterized protein</fullName>
    </submittedName>
</protein>
<evidence type="ECO:0000256" key="1">
    <source>
        <dbReference type="SAM" id="Phobius"/>
    </source>
</evidence>
<keyword evidence="3" id="KW-1185">Reference proteome</keyword>
<keyword evidence="1" id="KW-0812">Transmembrane</keyword>
<reference evidence="3" key="1">
    <citation type="submission" date="2017-05" db="EMBL/GenBank/DDBJ databases">
        <title>The Genome Sequence of EEnterococcus faecalis 9F2_4866.</title>
        <authorList>
            <consortium name="The Broad Institute Genomics Platform"/>
            <consortium name="The Broad Institute Genomic Center for Infectious Diseases"/>
            <person name="Earl A."/>
            <person name="Manson A."/>
            <person name="Schwartman J."/>
            <person name="Gilmore M."/>
            <person name="Abouelleil A."/>
            <person name="Cao P."/>
            <person name="Chapman S."/>
            <person name="Cusick C."/>
            <person name="Shea T."/>
            <person name="Young S."/>
            <person name="Neafsey D."/>
            <person name="Nusbaum C."/>
            <person name="Birren B."/>
        </authorList>
    </citation>
    <scope>NUCLEOTIDE SEQUENCE [LARGE SCALE GENOMIC DNA]</scope>
    <source>
        <strain evidence="3">7F3_DIV0205</strain>
    </source>
</reference>
<accession>A0AAQ3W8B0</accession>
<sequence length="44" mass="4286">MEKPEVLQCNIGVCLYNPALAALSVKLGAAALIAACGGLASAIG</sequence>
<dbReference type="EMBL" id="CP147244">
    <property type="protein sequence ID" value="WYK00598.1"/>
    <property type="molecule type" value="Genomic_DNA"/>
</dbReference>
<feature type="transmembrane region" description="Helical" evidence="1">
    <location>
        <begin position="20"/>
        <end position="43"/>
    </location>
</feature>
<dbReference type="AlphaFoldDB" id="A0AAQ3W8B0"/>
<organism evidence="2 3">
    <name type="scientific">Candidatus Enterococcus palustris</name>
    <dbReference type="NCBI Taxonomy" id="1834189"/>
    <lineage>
        <taxon>Bacteria</taxon>
        <taxon>Bacillati</taxon>
        <taxon>Bacillota</taxon>
        <taxon>Bacilli</taxon>
        <taxon>Lactobacillales</taxon>
        <taxon>Enterococcaceae</taxon>
        <taxon>Enterococcus</taxon>
    </lineage>
</organism>
<proteinExistence type="predicted"/>
<reference evidence="2 3" key="2">
    <citation type="submission" date="2024-03" db="EMBL/GenBank/DDBJ databases">
        <title>The Genome Sequence of Enterococcus sp. DIV0205d.</title>
        <authorList>
            <consortium name="The Broad Institute Genomics Platform"/>
            <consortium name="The Broad Institute Microbial Omics Core"/>
            <consortium name="The Broad Institute Genomic Center for Infectious Diseases"/>
            <person name="Earl A."/>
            <person name="Manson A."/>
            <person name="Gilmore M."/>
            <person name="Schwartman J."/>
            <person name="Shea T."/>
            <person name="Abouelleil A."/>
            <person name="Cao P."/>
            <person name="Chapman S."/>
            <person name="Cusick C."/>
            <person name="Young S."/>
            <person name="Neafsey D."/>
            <person name="Nusbaum C."/>
            <person name="Birren B."/>
        </authorList>
    </citation>
    <scope>NUCLEOTIDE SEQUENCE [LARGE SCALE GENOMIC DNA]</scope>
    <source>
        <strain evidence="2 3">7F3_DIV0205</strain>
    </source>
</reference>
<dbReference type="Proteomes" id="UP000194948">
    <property type="component" value="Chromosome"/>
</dbReference>
<keyword evidence="1" id="KW-0472">Membrane</keyword>
<gene>
    <name evidence="2" type="ORF">A5821_001696</name>
</gene>